<dbReference type="InterPro" id="IPR012677">
    <property type="entry name" value="Nucleotide-bd_a/b_plait_sf"/>
</dbReference>
<dbReference type="Proteomes" id="UP000324324">
    <property type="component" value="Unassembled WGS sequence"/>
</dbReference>
<organism evidence="2 3">
    <name type="scientific">Cupriavidus cauae</name>
    <dbReference type="NCBI Taxonomy" id="2608999"/>
    <lineage>
        <taxon>Bacteria</taxon>
        <taxon>Pseudomonadati</taxon>
        <taxon>Pseudomonadota</taxon>
        <taxon>Betaproteobacteria</taxon>
        <taxon>Burkholderiales</taxon>
        <taxon>Burkholderiaceae</taxon>
        <taxon>Cupriavidus</taxon>
    </lineage>
</organism>
<dbReference type="Gene3D" id="3.30.70.330">
    <property type="match status" value="1"/>
</dbReference>
<dbReference type="InterPro" id="IPR035979">
    <property type="entry name" value="RBD_domain_sf"/>
</dbReference>
<comment type="caution">
    <text evidence="2">The sequence shown here is derived from an EMBL/GenBank/DDBJ whole genome shotgun (WGS) entry which is preliminary data.</text>
</comment>
<dbReference type="AlphaFoldDB" id="A0A5M8AJ01"/>
<evidence type="ECO:0000313" key="3">
    <source>
        <dbReference type="Proteomes" id="UP000324324"/>
    </source>
</evidence>
<accession>A0A5M8AJ01</accession>
<dbReference type="EMBL" id="VWRN01000045">
    <property type="protein sequence ID" value="KAA6120784.1"/>
    <property type="molecule type" value="Genomic_DNA"/>
</dbReference>
<dbReference type="SMART" id="SM00360">
    <property type="entry name" value="RRM"/>
    <property type="match status" value="1"/>
</dbReference>
<dbReference type="InterPro" id="IPR000504">
    <property type="entry name" value="RRM_dom"/>
</dbReference>
<gene>
    <name evidence="2" type="ORF">F1599_16550</name>
</gene>
<evidence type="ECO:0000313" key="2">
    <source>
        <dbReference type="EMBL" id="KAA6120784.1"/>
    </source>
</evidence>
<dbReference type="SUPFAM" id="SSF54928">
    <property type="entry name" value="RNA-binding domain, RBD"/>
    <property type="match status" value="1"/>
</dbReference>
<dbReference type="CDD" id="cd00590">
    <property type="entry name" value="RRM_SF"/>
    <property type="match status" value="1"/>
</dbReference>
<dbReference type="GO" id="GO:0003723">
    <property type="term" value="F:RNA binding"/>
    <property type="evidence" value="ECO:0007669"/>
    <property type="project" value="InterPro"/>
</dbReference>
<feature type="domain" description="RRM" evidence="1">
    <location>
        <begin position="1"/>
        <end position="78"/>
    </location>
</feature>
<name>A0A5M8AJ01_9BURK</name>
<dbReference type="Pfam" id="PF00076">
    <property type="entry name" value="RRM_1"/>
    <property type="match status" value="1"/>
</dbReference>
<sequence length="82" mass="9571">MQVLIRGLRREITEQRLRDKFAPYAPVRSVEIMRDGDPEQPWAWVDFDMDLVAALGLLRQFDGQYFEGGVMRLHLVPHQSSD</sequence>
<proteinExistence type="predicted"/>
<dbReference type="PROSITE" id="PS50102">
    <property type="entry name" value="RRM"/>
    <property type="match status" value="1"/>
</dbReference>
<dbReference type="RefSeq" id="WP_149316114.1">
    <property type="nucleotide sequence ID" value="NZ_VWRN01000045.1"/>
</dbReference>
<reference evidence="2 3" key="1">
    <citation type="submission" date="2019-09" db="EMBL/GenBank/DDBJ databases">
        <title>Isolation of a novel species in the genus Cupriavidus from patients with sepsis using whole genome sequencing.</title>
        <authorList>
            <person name="Kweon O.J."/>
            <person name="Lee M.-K."/>
        </authorList>
    </citation>
    <scope>NUCLEOTIDE SEQUENCE [LARGE SCALE GENOMIC DNA]</scope>
    <source>
        <strain evidence="2 3">MKL-01</strain>
    </source>
</reference>
<evidence type="ECO:0000259" key="1">
    <source>
        <dbReference type="PROSITE" id="PS50102"/>
    </source>
</evidence>
<protein>
    <submittedName>
        <fullName evidence="2">RNA-binding protein</fullName>
    </submittedName>
</protein>
<keyword evidence="3" id="KW-1185">Reference proteome</keyword>